<evidence type="ECO:0000256" key="1">
    <source>
        <dbReference type="SAM" id="Phobius"/>
    </source>
</evidence>
<keyword evidence="1" id="KW-0812">Transmembrane</keyword>
<protein>
    <recommendedName>
        <fullName evidence="2">FERM domain-containing protein</fullName>
    </recommendedName>
</protein>
<dbReference type="AlphaFoldDB" id="A0A1T4RCW2"/>
<dbReference type="Proteomes" id="UP000190328">
    <property type="component" value="Unassembled WGS sequence"/>
</dbReference>
<keyword evidence="1" id="KW-1133">Transmembrane helix</keyword>
<reference evidence="3 4" key="1">
    <citation type="submission" date="2017-02" db="EMBL/GenBank/DDBJ databases">
        <authorList>
            <person name="Peterson S.W."/>
        </authorList>
    </citation>
    <scope>NUCLEOTIDE SEQUENCE [LARGE SCALE GENOMIC DNA]</scope>
    <source>
        <strain evidence="3 4">ATCC BAA-1030</strain>
    </source>
</reference>
<keyword evidence="1" id="KW-0472">Membrane</keyword>
<feature type="transmembrane region" description="Helical" evidence="1">
    <location>
        <begin position="12"/>
        <end position="37"/>
    </location>
</feature>
<accession>A0A1T4RCW2</accession>
<gene>
    <name evidence="3" type="ORF">SAMN02745116_02548</name>
</gene>
<proteinExistence type="predicted"/>
<dbReference type="EMBL" id="FUXI01000045">
    <property type="protein sequence ID" value="SKA13852.1"/>
    <property type="molecule type" value="Genomic_DNA"/>
</dbReference>
<name>A0A1T4RCW2_9ENTE</name>
<evidence type="ECO:0000313" key="3">
    <source>
        <dbReference type="EMBL" id="SKA13852.1"/>
    </source>
</evidence>
<keyword evidence="4" id="KW-1185">Reference proteome</keyword>
<dbReference type="STRING" id="263852.SAMN02745116_02548"/>
<organism evidence="3 4">
    <name type="scientific">Pilibacter termitis</name>
    <dbReference type="NCBI Taxonomy" id="263852"/>
    <lineage>
        <taxon>Bacteria</taxon>
        <taxon>Bacillati</taxon>
        <taxon>Bacillota</taxon>
        <taxon>Bacilli</taxon>
        <taxon>Lactobacillales</taxon>
        <taxon>Enterococcaceae</taxon>
        <taxon>Pilibacter</taxon>
    </lineage>
</organism>
<sequence>MLEILEYVARCLGMVTAIIFCLAFIIACVLVFINFVLDWIEDVRR</sequence>
<evidence type="ECO:0000313" key="4">
    <source>
        <dbReference type="Proteomes" id="UP000190328"/>
    </source>
</evidence>
<evidence type="ECO:0000259" key="2">
    <source>
        <dbReference type="PROSITE" id="PS50057"/>
    </source>
</evidence>
<feature type="domain" description="FERM" evidence="2">
    <location>
        <begin position="1"/>
        <end position="45"/>
    </location>
</feature>
<dbReference type="PROSITE" id="PS50057">
    <property type="entry name" value="FERM_3"/>
    <property type="match status" value="1"/>
</dbReference>
<dbReference type="InterPro" id="IPR000299">
    <property type="entry name" value="FERM_domain"/>
</dbReference>